<accession>A0A1R3GMK3</accession>
<name>A0A1R3GMK3_9ROSI</name>
<dbReference type="OrthoDB" id="10262323at2759"/>
<evidence type="ECO:0000313" key="4">
    <source>
        <dbReference type="Proteomes" id="UP000187203"/>
    </source>
</evidence>
<sequence>MLQTQPPSPPQPQNPQSPCLLPPSKSPLLNPSVPPAPDKLHGQSPLPHMPPLHHPISSETTTTFLGLYYVVRDNIDTDQMIPVEYLTLVPLNPAENSVATGEVRLCEECKTGHVVTIELGESQLINHTTGKE</sequence>
<evidence type="ECO:0000256" key="1">
    <source>
        <dbReference type="ARBA" id="ARBA00023239"/>
    </source>
</evidence>
<feature type="region of interest" description="Disordered" evidence="2">
    <location>
        <begin position="1"/>
        <end position="57"/>
    </location>
</feature>
<dbReference type="InterPro" id="IPR050075">
    <property type="entry name" value="LeuD"/>
</dbReference>
<dbReference type="Proteomes" id="UP000187203">
    <property type="component" value="Unassembled WGS sequence"/>
</dbReference>
<keyword evidence="4" id="KW-1185">Reference proteome</keyword>
<comment type="caution">
    <text evidence="3">The sequence shown here is derived from an EMBL/GenBank/DDBJ whole genome shotgun (WGS) entry which is preliminary data.</text>
</comment>
<evidence type="ECO:0000313" key="3">
    <source>
        <dbReference type="EMBL" id="OMO59240.1"/>
    </source>
</evidence>
<dbReference type="PANTHER" id="PTHR43345:SF2">
    <property type="entry name" value="3-ISOPROPYLMALATE DEHYDRATASE SMALL SUBUNIT 1"/>
    <property type="match status" value="1"/>
</dbReference>
<protein>
    <submittedName>
        <fullName evidence="3">Aconitase/3-isopropylmalate dehydratase protein</fullName>
    </submittedName>
</protein>
<dbReference type="GO" id="GO:0016829">
    <property type="term" value="F:lyase activity"/>
    <property type="evidence" value="ECO:0007669"/>
    <property type="project" value="UniProtKB-KW"/>
</dbReference>
<proteinExistence type="predicted"/>
<organism evidence="3 4">
    <name type="scientific">Corchorus olitorius</name>
    <dbReference type="NCBI Taxonomy" id="93759"/>
    <lineage>
        <taxon>Eukaryota</taxon>
        <taxon>Viridiplantae</taxon>
        <taxon>Streptophyta</taxon>
        <taxon>Embryophyta</taxon>
        <taxon>Tracheophyta</taxon>
        <taxon>Spermatophyta</taxon>
        <taxon>Magnoliopsida</taxon>
        <taxon>eudicotyledons</taxon>
        <taxon>Gunneridae</taxon>
        <taxon>Pentapetalae</taxon>
        <taxon>rosids</taxon>
        <taxon>malvids</taxon>
        <taxon>Malvales</taxon>
        <taxon>Malvaceae</taxon>
        <taxon>Grewioideae</taxon>
        <taxon>Apeibeae</taxon>
        <taxon>Corchorus</taxon>
    </lineage>
</organism>
<reference evidence="4" key="1">
    <citation type="submission" date="2013-09" db="EMBL/GenBank/DDBJ databases">
        <title>Corchorus olitorius genome sequencing.</title>
        <authorList>
            <person name="Alam M."/>
            <person name="Haque M.S."/>
            <person name="Islam M.S."/>
            <person name="Emdad E.M."/>
            <person name="Islam M.M."/>
            <person name="Ahmed B."/>
            <person name="Halim A."/>
            <person name="Hossen Q.M.M."/>
            <person name="Hossain M.Z."/>
            <person name="Ahmed R."/>
            <person name="Khan M.M."/>
            <person name="Islam R."/>
            <person name="Rashid M.M."/>
            <person name="Khan S.A."/>
            <person name="Rahman M.S."/>
            <person name="Alam M."/>
            <person name="Yahiya A.S."/>
            <person name="Khan M.S."/>
            <person name="Azam M.S."/>
            <person name="Haque T."/>
            <person name="Lashkar M.Z.H."/>
            <person name="Akhand A.I."/>
            <person name="Morshed G."/>
            <person name="Roy S."/>
            <person name="Uddin K.S."/>
            <person name="Rabeya T."/>
            <person name="Hossain A.S."/>
            <person name="Chowdhury A."/>
            <person name="Snigdha A.R."/>
            <person name="Mortoza M.S."/>
            <person name="Matin S.A."/>
            <person name="Hoque S.M.E."/>
            <person name="Islam M.K."/>
            <person name="Roy D.K."/>
            <person name="Haider R."/>
            <person name="Moosa M.M."/>
            <person name="Elias S.M."/>
            <person name="Hasan A.M."/>
            <person name="Jahan S."/>
            <person name="Shafiuddin M."/>
            <person name="Mahmood N."/>
            <person name="Shommy N.S."/>
        </authorList>
    </citation>
    <scope>NUCLEOTIDE SEQUENCE [LARGE SCALE GENOMIC DNA]</scope>
    <source>
        <strain evidence="4">cv. O-4</strain>
    </source>
</reference>
<dbReference type="AlphaFoldDB" id="A0A1R3GMK3"/>
<evidence type="ECO:0000256" key="2">
    <source>
        <dbReference type="SAM" id="MobiDB-lite"/>
    </source>
</evidence>
<dbReference type="SUPFAM" id="SSF52016">
    <property type="entry name" value="LeuD/IlvD-like"/>
    <property type="match status" value="1"/>
</dbReference>
<feature type="compositionally biased region" description="Pro residues" evidence="2">
    <location>
        <begin position="1"/>
        <end position="25"/>
    </location>
</feature>
<keyword evidence="1" id="KW-0456">Lyase</keyword>
<dbReference type="PANTHER" id="PTHR43345">
    <property type="entry name" value="3-ISOPROPYLMALATE DEHYDRATASE SMALL SUBUNIT 2-RELATED-RELATED"/>
    <property type="match status" value="1"/>
</dbReference>
<dbReference type="STRING" id="93759.A0A1R3GMK3"/>
<gene>
    <name evidence="3" type="ORF">COLO4_34273</name>
</gene>
<dbReference type="EMBL" id="AWUE01022211">
    <property type="protein sequence ID" value="OMO59240.1"/>
    <property type="molecule type" value="Genomic_DNA"/>
</dbReference>